<organism evidence="2 3">
    <name type="scientific">Eikenella corrodens</name>
    <dbReference type="NCBI Taxonomy" id="539"/>
    <lineage>
        <taxon>Bacteria</taxon>
        <taxon>Pseudomonadati</taxon>
        <taxon>Pseudomonadota</taxon>
        <taxon>Betaproteobacteria</taxon>
        <taxon>Neisseriales</taxon>
        <taxon>Neisseriaceae</taxon>
        <taxon>Eikenella</taxon>
    </lineage>
</organism>
<proteinExistence type="predicted"/>
<comment type="caution">
    <text evidence="2">The sequence shown here is derived from an EMBL/GenBank/DDBJ whole genome shotgun (WGS) entry which is preliminary data.</text>
</comment>
<evidence type="ECO:0000256" key="1">
    <source>
        <dbReference type="SAM" id="MobiDB-lite"/>
    </source>
</evidence>
<protein>
    <submittedName>
        <fullName evidence="2">Uncharacterized protein</fullName>
    </submittedName>
</protein>
<dbReference type="EMBL" id="LXSF01000003">
    <property type="protein sequence ID" value="OAM17009.1"/>
    <property type="molecule type" value="Genomic_DNA"/>
</dbReference>
<dbReference type="Proteomes" id="UP000078003">
    <property type="component" value="Unassembled WGS sequence"/>
</dbReference>
<gene>
    <name evidence="2" type="ORF">A7P85_04385</name>
</gene>
<reference evidence="3" key="1">
    <citation type="submission" date="2016-05" db="EMBL/GenBank/DDBJ databases">
        <title>Draft genome of Corynebacterium afermentans subsp. afermentans LCDC 88199T.</title>
        <authorList>
            <person name="Bernier A.-M."/>
            <person name="Bernard K."/>
        </authorList>
    </citation>
    <scope>NUCLEOTIDE SEQUENCE [LARGE SCALE GENOMIC DNA]</scope>
    <source>
        <strain evidence="3">NML01-0328</strain>
    </source>
</reference>
<dbReference type="AlphaFoldDB" id="A0A1A9RFG3"/>
<evidence type="ECO:0000313" key="3">
    <source>
        <dbReference type="Proteomes" id="UP000078003"/>
    </source>
</evidence>
<feature type="compositionally biased region" description="Polar residues" evidence="1">
    <location>
        <begin position="34"/>
        <end position="47"/>
    </location>
</feature>
<feature type="compositionally biased region" description="Basic and acidic residues" evidence="1">
    <location>
        <begin position="51"/>
        <end position="62"/>
    </location>
</feature>
<accession>A0A1A9RFG3</accession>
<evidence type="ECO:0000313" key="2">
    <source>
        <dbReference type="EMBL" id="OAM17009.1"/>
    </source>
</evidence>
<sequence length="62" mass="6626">MNIIGMSSISASNDKIIITCDRVEAKGIIPPQSALITSDSPQQSNVPLATPREHDTEDNSDC</sequence>
<feature type="region of interest" description="Disordered" evidence="1">
    <location>
        <begin position="32"/>
        <end position="62"/>
    </location>
</feature>
<name>A0A1A9RFG3_EIKCO</name>